<gene>
    <name evidence="4" type="ORF">RS130_10060</name>
</gene>
<feature type="transmembrane region" description="Helical" evidence="1">
    <location>
        <begin position="137"/>
        <end position="155"/>
    </location>
</feature>
<dbReference type="CDD" id="cd01949">
    <property type="entry name" value="GGDEF"/>
    <property type="match status" value="1"/>
</dbReference>
<evidence type="ECO:0000256" key="1">
    <source>
        <dbReference type="SAM" id="Phobius"/>
    </source>
</evidence>
<dbReference type="PROSITE" id="PS50883">
    <property type="entry name" value="EAL"/>
    <property type="match status" value="1"/>
</dbReference>
<feature type="transmembrane region" description="Helical" evidence="1">
    <location>
        <begin position="110"/>
        <end position="130"/>
    </location>
</feature>
<dbReference type="InterPro" id="IPR052155">
    <property type="entry name" value="Biofilm_reg_signaling"/>
</dbReference>
<dbReference type="SUPFAM" id="SSF55073">
    <property type="entry name" value="Nucleotide cyclase"/>
    <property type="match status" value="1"/>
</dbReference>
<keyword evidence="5" id="KW-1185">Reference proteome</keyword>
<comment type="caution">
    <text evidence="4">The sequence shown here is derived from an EMBL/GenBank/DDBJ whole genome shotgun (WGS) entry which is preliminary data.</text>
</comment>
<dbReference type="EMBL" id="JAWDIO010000002">
    <property type="protein sequence ID" value="MDU0354230.1"/>
    <property type="molecule type" value="Genomic_DNA"/>
</dbReference>
<dbReference type="InterPro" id="IPR001633">
    <property type="entry name" value="EAL_dom"/>
</dbReference>
<dbReference type="InterPro" id="IPR029787">
    <property type="entry name" value="Nucleotide_cyclase"/>
</dbReference>
<name>A0ABU3SW51_9ALTE</name>
<feature type="transmembrane region" description="Helical" evidence="1">
    <location>
        <begin position="161"/>
        <end position="179"/>
    </location>
</feature>
<dbReference type="InterPro" id="IPR035919">
    <property type="entry name" value="EAL_sf"/>
</dbReference>
<feature type="transmembrane region" description="Helical" evidence="1">
    <location>
        <begin position="21"/>
        <end position="40"/>
    </location>
</feature>
<reference evidence="4 5" key="1">
    <citation type="submission" date="2023-10" db="EMBL/GenBank/DDBJ databases">
        <title>Glaciecola aquimarina strain GGW-M5 nov., isolated from a coastal seawater.</title>
        <authorList>
            <person name="Bayburt H."/>
            <person name="Kim J.M."/>
            <person name="Choi B.J."/>
            <person name="Jeon C.O."/>
        </authorList>
    </citation>
    <scope>NUCLEOTIDE SEQUENCE [LARGE SCALE GENOMIC DNA]</scope>
    <source>
        <strain evidence="4 5">KCTC 32108</strain>
    </source>
</reference>
<keyword evidence="1" id="KW-0812">Transmembrane</keyword>
<evidence type="ECO:0000313" key="4">
    <source>
        <dbReference type="EMBL" id="MDU0354230.1"/>
    </source>
</evidence>
<feature type="transmembrane region" description="Helical" evidence="1">
    <location>
        <begin position="46"/>
        <end position="65"/>
    </location>
</feature>
<dbReference type="NCBIfam" id="TIGR00254">
    <property type="entry name" value="GGDEF"/>
    <property type="match status" value="1"/>
</dbReference>
<keyword evidence="1" id="KW-0472">Membrane</keyword>
<dbReference type="PANTHER" id="PTHR44757">
    <property type="entry name" value="DIGUANYLATE CYCLASE DGCP"/>
    <property type="match status" value="1"/>
</dbReference>
<dbReference type="PANTHER" id="PTHR44757:SF2">
    <property type="entry name" value="BIOFILM ARCHITECTURE MAINTENANCE PROTEIN MBAA"/>
    <property type="match status" value="1"/>
</dbReference>
<protein>
    <submittedName>
        <fullName evidence="4">EAL domain-containing protein</fullName>
    </submittedName>
</protein>
<organism evidence="4 5">
    <name type="scientific">Paraglaciecola aquimarina</name>
    <dbReference type="NCBI Taxonomy" id="1235557"/>
    <lineage>
        <taxon>Bacteria</taxon>
        <taxon>Pseudomonadati</taxon>
        <taxon>Pseudomonadota</taxon>
        <taxon>Gammaproteobacteria</taxon>
        <taxon>Alteromonadales</taxon>
        <taxon>Alteromonadaceae</taxon>
        <taxon>Paraglaciecola</taxon>
    </lineage>
</organism>
<dbReference type="InterPro" id="IPR043128">
    <property type="entry name" value="Rev_trsase/Diguanyl_cyclase"/>
</dbReference>
<dbReference type="SMART" id="SM00052">
    <property type="entry name" value="EAL"/>
    <property type="match status" value="1"/>
</dbReference>
<sequence>MTVNNEAFEIKNDRIKLLYQNVLSGVLINFLVSCAIVFGFEHSSDHIGRVIWFIAMLGILIGRILDWHYWRKTAGTNQSSDLQRVRIGCTLTAAAWSFYSVYFFDNMSEIEFSTTVIIVAALAGGATTLLSADKLSSISYSTILLVPISIVGLVSDNPHHYVLGLLGISFAVIMATTSFKSSRFTLRAIKTKHHNERLVASQEKLLQEIHLHNEKLEETVSLRTKEVIRVSNIDPLTNLSNRKAFSTRLNDLISQADTNKQKIAILFIDLDGFKAINDQNGHATGDVVLSRVANRILDMTKNEHHACRWGGDEFIVAMVDVGIQQARTFATELINEIKQPIILNTNSLRVGATVGISMYPLHGLTGDDLILLADTAMYEQKQSNNANVLVFSEKMRETLLFKSRLKANLEYALANNQMYLTYQPVVDSSTADIIFCEALLRWYCDGNLVSPEDFIPIAEQHGFIHEIGAWVLNQACQDATRWEFAEHVGVSVNMSVAQIMHLDIINITQNAITQSGIAPHRLHIEITESLFAENLDKVIKVVRKLQALGAKVSIDDFGTGFSSLALLQNLSADIVKIDKCFIYALKHGGDVIIQATQSIAQDFKYDVVAEGVETAEQVEALKSMGIKYLQGYYFSKPLTFSDLNKFAEAHSNGITTERLTEGC</sequence>
<dbReference type="RefSeq" id="WP_316025845.1">
    <property type="nucleotide sequence ID" value="NZ_JAWDIO010000002.1"/>
</dbReference>
<dbReference type="SUPFAM" id="SSF141868">
    <property type="entry name" value="EAL domain-like"/>
    <property type="match status" value="1"/>
</dbReference>
<evidence type="ECO:0000259" key="2">
    <source>
        <dbReference type="PROSITE" id="PS50883"/>
    </source>
</evidence>
<dbReference type="CDD" id="cd01948">
    <property type="entry name" value="EAL"/>
    <property type="match status" value="1"/>
</dbReference>
<accession>A0ABU3SW51</accession>
<dbReference type="Pfam" id="PF00563">
    <property type="entry name" value="EAL"/>
    <property type="match status" value="1"/>
</dbReference>
<dbReference type="SMART" id="SM00267">
    <property type="entry name" value="GGDEF"/>
    <property type="match status" value="1"/>
</dbReference>
<dbReference type="Pfam" id="PF00990">
    <property type="entry name" value="GGDEF"/>
    <property type="match status" value="1"/>
</dbReference>
<feature type="domain" description="EAL" evidence="2">
    <location>
        <begin position="402"/>
        <end position="651"/>
    </location>
</feature>
<dbReference type="Gene3D" id="3.30.70.270">
    <property type="match status" value="1"/>
</dbReference>
<dbReference type="Gene3D" id="3.20.20.450">
    <property type="entry name" value="EAL domain"/>
    <property type="match status" value="1"/>
</dbReference>
<evidence type="ECO:0000313" key="5">
    <source>
        <dbReference type="Proteomes" id="UP001247805"/>
    </source>
</evidence>
<feature type="domain" description="GGDEF" evidence="3">
    <location>
        <begin position="261"/>
        <end position="393"/>
    </location>
</feature>
<keyword evidence="1" id="KW-1133">Transmembrane helix</keyword>
<dbReference type="InterPro" id="IPR000160">
    <property type="entry name" value="GGDEF_dom"/>
</dbReference>
<dbReference type="PROSITE" id="PS50887">
    <property type="entry name" value="GGDEF"/>
    <property type="match status" value="1"/>
</dbReference>
<dbReference type="Proteomes" id="UP001247805">
    <property type="component" value="Unassembled WGS sequence"/>
</dbReference>
<proteinExistence type="predicted"/>
<evidence type="ECO:0000259" key="3">
    <source>
        <dbReference type="PROSITE" id="PS50887"/>
    </source>
</evidence>